<dbReference type="SUPFAM" id="SSF56059">
    <property type="entry name" value="Glutathione synthetase ATP-binding domain-like"/>
    <property type="match status" value="1"/>
</dbReference>
<dbReference type="Gene3D" id="3.30.1490.50">
    <property type="match status" value="1"/>
</dbReference>
<evidence type="ECO:0000256" key="5">
    <source>
        <dbReference type="ARBA" id="ARBA00022723"/>
    </source>
</evidence>
<sequence>MFSYSSWPPNLTPSQREELHKSATTWALSRGLCYLPPPSPGAPSSTVVNPPPAAAIHAPISLLPTPFPRASFLSAQRLQSVYNVLYLRVATDTEFLDRYMGCESEEGVGRVDSFTGKLWEGWKAPLHLGLFRSDYLLHTSSDGSHSLKQVEFNTISSSFGPLSERVAGLHRHLAASTSYYDASPLLNDKERFPENETTKGLVEGLTASHKAYGAANAQILFVVQPNERNVFDQRWLEHSIKVIRRTLDELATDAKIDPTTHALLISHSVASSSAPIEISTIYFRACYTPNDFPTPSHYETRFLLERSRAIKCPSLPLQLAGGKKVQEVLTRPGVLEHFLPDVDHPVLEELRGTFMGMYSLDLDISDGQTFPKTRANHLNLVLKPQREGGGNNVYKEDIPAFLDSLAAVSSSSIHSESKAWIAMELIQTPPDVGGYLVRSPPPGSTKEEIEAGRGGTRAEIISELGIFGYSLFRLIDGKKKIEAEKTIGWLVRTKGKESNEGGVATGFSVLDSLLLVD</sequence>
<evidence type="ECO:0000256" key="6">
    <source>
        <dbReference type="ARBA" id="ARBA00022741"/>
    </source>
</evidence>
<dbReference type="Gene3D" id="3.30.470.20">
    <property type="entry name" value="ATP-grasp fold, B domain"/>
    <property type="match status" value="1"/>
</dbReference>
<dbReference type="InterPro" id="IPR014709">
    <property type="entry name" value="Glutathione_synthase_C_euk"/>
</dbReference>
<evidence type="ECO:0000256" key="1">
    <source>
        <dbReference type="ARBA" id="ARBA00004965"/>
    </source>
</evidence>
<accession>A0ABR3A9U6</accession>
<evidence type="ECO:0000313" key="12">
    <source>
        <dbReference type="Proteomes" id="UP001437256"/>
    </source>
</evidence>
<dbReference type="GO" id="GO:0004363">
    <property type="term" value="F:glutathione synthase activity"/>
    <property type="evidence" value="ECO:0007669"/>
    <property type="project" value="UniProtKB-EC"/>
</dbReference>
<comment type="pathway">
    <text evidence="1 9">Sulfur metabolism; glutathione biosynthesis; glutathione from L-cysteine and L-glutamate: step 2/2.</text>
</comment>
<dbReference type="InterPro" id="IPR004887">
    <property type="entry name" value="GSH_synth_subst-bd"/>
</dbReference>
<evidence type="ECO:0000256" key="4">
    <source>
        <dbReference type="ARBA" id="ARBA00022684"/>
    </source>
</evidence>
<dbReference type="Proteomes" id="UP001437256">
    <property type="component" value="Unassembled WGS sequence"/>
</dbReference>
<evidence type="ECO:0000256" key="9">
    <source>
        <dbReference type="PIRNR" id="PIRNR001558"/>
    </source>
</evidence>
<evidence type="ECO:0000256" key="7">
    <source>
        <dbReference type="ARBA" id="ARBA00022840"/>
    </source>
</evidence>
<comment type="catalytic activity">
    <reaction evidence="9">
        <text>gamma-L-glutamyl-L-cysteine + glycine + ATP = glutathione + ADP + phosphate + H(+)</text>
        <dbReference type="Rhea" id="RHEA:13557"/>
        <dbReference type="ChEBI" id="CHEBI:15378"/>
        <dbReference type="ChEBI" id="CHEBI:30616"/>
        <dbReference type="ChEBI" id="CHEBI:43474"/>
        <dbReference type="ChEBI" id="CHEBI:57305"/>
        <dbReference type="ChEBI" id="CHEBI:57925"/>
        <dbReference type="ChEBI" id="CHEBI:58173"/>
        <dbReference type="ChEBI" id="CHEBI:456216"/>
        <dbReference type="EC" id="6.3.2.3"/>
    </reaction>
</comment>
<keyword evidence="12" id="KW-1185">Reference proteome</keyword>
<keyword evidence="3 9" id="KW-0436">Ligase</keyword>
<dbReference type="InterPro" id="IPR014049">
    <property type="entry name" value="Glutathione_synthase_N_euk"/>
</dbReference>
<dbReference type="Pfam" id="PF03917">
    <property type="entry name" value="GSH_synth_ATP"/>
    <property type="match status" value="1"/>
</dbReference>
<dbReference type="EC" id="6.3.2.3" evidence="9"/>
<dbReference type="InterPro" id="IPR016185">
    <property type="entry name" value="PreATP-grasp_dom_sf"/>
</dbReference>
<dbReference type="Pfam" id="PF03199">
    <property type="entry name" value="GSH_synthase"/>
    <property type="match status" value="1"/>
</dbReference>
<keyword evidence="5 9" id="KW-0479">Metal-binding</keyword>
<protein>
    <recommendedName>
        <fullName evidence="9">Glutathione synthetase</fullName>
        <shortName evidence="9">GSH-S</shortName>
        <ecNumber evidence="9">6.3.2.3</ecNumber>
    </recommendedName>
</protein>
<reference evidence="11 12" key="1">
    <citation type="submission" date="2024-05" db="EMBL/GenBank/DDBJ databases">
        <title>A draft genome resource for the thread blight pathogen Marasmius tenuissimus strain MS-2.</title>
        <authorList>
            <person name="Yulfo-Soto G.E."/>
            <person name="Baruah I.K."/>
            <person name="Amoako-Attah I."/>
            <person name="Bukari Y."/>
            <person name="Meinhardt L.W."/>
            <person name="Bailey B.A."/>
            <person name="Cohen S.P."/>
        </authorList>
    </citation>
    <scope>NUCLEOTIDE SEQUENCE [LARGE SCALE GENOMIC DNA]</scope>
    <source>
        <strain evidence="11 12">MS-2</strain>
    </source>
</reference>
<evidence type="ECO:0000256" key="2">
    <source>
        <dbReference type="ARBA" id="ARBA00010385"/>
    </source>
</evidence>
<proteinExistence type="inferred from homology"/>
<keyword evidence="7 9" id="KW-0067">ATP-binding</keyword>
<dbReference type="PIRSF" id="PIRSF001558">
    <property type="entry name" value="GSHase"/>
    <property type="match status" value="1"/>
</dbReference>
<keyword evidence="6 9" id="KW-0547">Nucleotide-binding</keyword>
<organism evidence="11 12">
    <name type="scientific">Marasmius tenuissimus</name>
    <dbReference type="NCBI Taxonomy" id="585030"/>
    <lineage>
        <taxon>Eukaryota</taxon>
        <taxon>Fungi</taxon>
        <taxon>Dikarya</taxon>
        <taxon>Basidiomycota</taxon>
        <taxon>Agaricomycotina</taxon>
        <taxon>Agaricomycetes</taxon>
        <taxon>Agaricomycetidae</taxon>
        <taxon>Agaricales</taxon>
        <taxon>Marasmiineae</taxon>
        <taxon>Marasmiaceae</taxon>
        <taxon>Marasmius</taxon>
    </lineage>
</organism>
<dbReference type="PANTHER" id="PTHR11130:SF0">
    <property type="entry name" value="GLUTATHIONE SYNTHETASE"/>
    <property type="match status" value="1"/>
</dbReference>
<comment type="caution">
    <text evidence="11">The sequence shown here is derived from an EMBL/GenBank/DDBJ whole genome shotgun (WGS) entry which is preliminary data.</text>
</comment>
<dbReference type="Gene3D" id="3.30.1490.80">
    <property type="match status" value="1"/>
</dbReference>
<dbReference type="EMBL" id="JBBXMP010000008">
    <property type="protein sequence ID" value="KAL0070141.1"/>
    <property type="molecule type" value="Genomic_DNA"/>
</dbReference>
<evidence type="ECO:0000256" key="3">
    <source>
        <dbReference type="ARBA" id="ARBA00022598"/>
    </source>
</evidence>
<keyword evidence="8 9" id="KW-0460">Magnesium</keyword>
<comment type="similarity">
    <text evidence="2 9">Belongs to the eukaryotic GSH synthase family.</text>
</comment>
<dbReference type="PANTHER" id="PTHR11130">
    <property type="entry name" value="GLUTATHIONE SYNTHETASE"/>
    <property type="match status" value="1"/>
</dbReference>
<dbReference type="InterPro" id="IPR037013">
    <property type="entry name" value="GSH-S_sub-bd_sf"/>
</dbReference>
<evidence type="ECO:0000259" key="10">
    <source>
        <dbReference type="Pfam" id="PF03199"/>
    </source>
</evidence>
<gene>
    <name evidence="11" type="primary">GSH2</name>
    <name evidence="11" type="ORF">AAF712_002630</name>
</gene>
<evidence type="ECO:0000256" key="8">
    <source>
        <dbReference type="ARBA" id="ARBA00022842"/>
    </source>
</evidence>
<dbReference type="NCBIfam" id="TIGR01986">
    <property type="entry name" value="glut_syn_euk"/>
    <property type="match status" value="1"/>
</dbReference>
<comment type="cofactor">
    <cofactor evidence="9">
        <name>Mg(2+)</name>
        <dbReference type="ChEBI" id="CHEBI:18420"/>
    </cofactor>
    <text evidence="9">Binds 1 Mg(2+) ion per subunit.</text>
</comment>
<dbReference type="InterPro" id="IPR005615">
    <property type="entry name" value="Glutathione_synthase"/>
</dbReference>
<name>A0ABR3A9U6_9AGAR</name>
<dbReference type="InterPro" id="IPR014042">
    <property type="entry name" value="Glutathione_synthase_a-hlx"/>
</dbReference>
<dbReference type="SUPFAM" id="SSF52440">
    <property type="entry name" value="PreATP-grasp domain"/>
    <property type="match status" value="1"/>
</dbReference>
<dbReference type="Gene3D" id="3.40.50.1760">
    <property type="entry name" value="Glutathione synthase, substrate-binding domain superfamily, eukaryotic"/>
    <property type="match status" value="1"/>
</dbReference>
<evidence type="ECO:0000313" key="11">
    <source>
        <dbReference type="EMBL" id="KAL0070141.1"/>
    </source>
</evidence>
<dbReference type="Gene3D" id="1.10.1080.10">
    <property type="entry name" value="Glutathione Synthetase, Chain A, domain 3"/>
    <property type="match status" value="1"/>
</dbReference>
<keyword evidence="4 9" id="KW-0317">Glutathione biosynthesis</keyword>
<feature type="domain" description="Glutathione synthase substrate-binding" evidence="10">
    <location>
        <begin position="218"/>
        <end position="320"/>
    </location>
</feature>